<evidence type="ECO:0000313" key="2">
    <source>
        <dbReference type="Proteomes" id="UP001054945"/>
    </source>
</evidence>
<name>A0AAV4NAM3_CAEEX</name>
<dbReference type="Proteomes" id="UP001054945">
    <property type="component" value="Unassembled WGS sequence"/>
</dbReference>
<evidence type="ECO:0008006" key="3">
    <source>
        <dbReference type="Google" id="ProtNLM"/>
    </source>
</evidence>
<accession>A0AAV4NAM3</accession>
<dbReference type="EMBL" id="BPLR01020687">
    <property type="protein sequence ID" value="GIX81548.1"/>
    <property type="molecule type" value="Genomic_DNA"/>
</dbReference>
<comment type="caution">
    <text evidence="1">The sequence shown here is derived from an EMBL/GenBank/DDBJ whole genome shotgun (WGS) entry which is preliminary data.</text>
</comment>
<sequence length="75" mass="8365">MFSRLGIFCGRWLGKISRCREDTVAANSPAPLPVNRWGAGQRAEKWIPNGCWTTSLRVIEFASTSHGWASSKCPR</sequence>
<organism evidence="1 2">
    <name type="scientific">Caerostris extrusa</name>
    <name type="common">Bark spider</name>
    <name type="synonym">Caerostris bankana</name>
    <dbReference type="NCBI Taxonomy" id="172846"/>
    <lineage>
        <taxon>Eukaryota</taxon>
        <taxon>Metazoa</taxon>
        <taxon>Ecdysozoa</taxon>
        <taxon>Arthropoda</taxon>
        <taxon>Chelicerata</taxon>
        <taxon>Arachnida</taxon>
        <taxon>Araneae</taxon>
        <taxon>Araneomorphae</taxon>
        <taxon>Entelegynae</taxon>
        <taxon>Araneoidea</taxon>
        <taxon>Araneidae</taxon>
        <taxon>Caerostris</taxon>
    </lineage>
</organism>
<protein>
    <recommendedName>
        <fullName evidence="3">Secreted protein</fullName>
    </recommendedName>
</protein>
<keyword evidence="2" id="KW-1185">Reference proteome</keyword>
<gene>
    <name evidence="1" type="ORF">CEXT_227141</name>
</gene>
<dbReference type="AlphaFoldDB" id="A0AAV4NAM3"/>
<evidence type="ECO:0000313" key="1">
    <source>
        <dbReference type="EMBL" id="GIX81548.1"/>
    </source>
</evidence>
<proteinExistence type="predicted"/>
<reference evidence="1 2" key="1">
    <citation type="submission" date="2021-06" db="EMBL/GenBank/DDBJ databases">
        <title>Caerostris extrusa draft genome.</title>
        <authorList>
            <person name="Kono N."/>
            <person name="Arakawa K."/>
        </authorList>
    </citation>
    <scope>NUCLEOTIDE SEQUENCE [LARGE SCALE GENOMIC DNA]</scope>
</reference>